<organism evidence="2 3">
    <name type="scientific">Portunus trituberculatus</name>
    <name type="common">Swimming crab</name>
    <name type="synonym">Neptunus trituberculatus</name>
    <dbReference type="NCBI Taxonomy" id="210409"/>
    <lineage>
        <taxon>Eukaryota</taxon>
        <taxon>Metazoa</taxon>
        <taxon>Ecdysozoa</taxon>
        <taxon>Arthropoda</taxon>
        <taxon>Crustacea</taxon>
        <taxon>Multicrustacea</taxon>
        <taxon>Malacostraca</taxon>
        <taxon>Eumalacostraca</taxon>
        <taxon>Eucarida</taxon>
        <taxon>Decapoda</taxon>
        <taxon>Pleocyemata</taxon>
        <taxon>Brachyura</taxon>
        <taxon>Eubrachyura</taxon>
        <taxon>Portunoidea</taxon>
        <taxon>Portunidae</taxon>
        <taxon>Portuninae</taxon>
        <taxon>Portunus</taxon>
    </lineage>
</organism>
<gene>
    <name evidence="2" type="ORF">E2C01_056573</name>
</gene>
<keyword evidence="3" id="KW-1185">Reference proteome</keyword>
<evidence type="ECO:0000313" key="2">
    <source>
        <dbReference type="EMBL" id="MPC62488.1"/>
    </source>
</evidence>
<name>A0A5B7GZY1_PORTR</name>
<accession>A0A5B7GZY1</accession>
<dbReference type="EMBL" id="VSRR010019741">
    <property type="protein sequence ID" value="MPC62488.1"/>
    <property type="molecule type" value="Genomic_DNA"/>
</dbReference>
<protein>
    <submittedName>
        <fullName evidence="2">Uncharacterized protein</fullName>
    </submittedName>
</protein>
<evidence type="ECO:0000256" key="1">
    <source>
        <dbReference type="SAM" id="MobiDB-lite"/>
    </source>
</evidence>
<sequence length="166" mass="19095">MWYSGNTANPLRSHLQVGVSSLASSSDEEYNKGRHELSEHENEGAAPDLLNLSHFIFDQFSDAKAKEINGPGRERFHCSQARKRWRSRNQPSFPTLLRYIAHFYKVSNDSTKGHFLVINLTLGQYSFQKARDVPSRIAAADLSRMEEVIRFIQEIQNFQFWIFGAS</sequence>
<feature type="compositionally biased region" description="Basic and acidic residues" evidence="1">
    <location>
        <begin position="29"/>
        <end position="42"/>
    </location>
</feature>
<evidence type="ECO:0000313" key="3">
    <source>
        <dbReference type="Proteomes" id="UP000324222"/>
    </source>
</evidence>
<dbReference type="Proteomes" id="UP000324222">
    <property type="component" value="Unassembled WGS sequence"/>
</dbReference>
<feature type="region of interest" description="Disordered" evidence="1">
    <location>
        <begin position="23"/>
        <end position="42"/>
    </location>
</feature>
<proteinExistence type="predicted"/>
<comment type="caution">
    <text evidence="2">The sequence shown here is derived from an EMBL/GenBank/DDBJ whole genome shotgun (WGS) entry which is preliminary data.</text>
</comment>
<dbReference type="AlphaFoldDB" id="A0A5B7GZY1"/>
<reference evidence="2 3" key="1">
    <citation type="submission" date="2019-05" db="EMBL/GenBank/DDBJ databases">
        <title>Another draft genome of Portunus trituberculatus and its Hox gene families provides insights of decapod evolution.</title>
        <authorList>
            <person name="Jeong J.-H."/>
            <person name="Song I."/>
            <person name="Kim S."/>
            <person name="Choi T."/>
            <person name="Kim D."/>
            <person name="Ryu S."/>
            <person name="Kim W."/>
        </authorList>
    </citation>
    <scope>NUCLEOTIDE SEQUENCE [LARGE SCALE GENOMIC DNA]</scope>
    <source>
        <tissue evidence="2">Muscle</tissue>
    </source>
</reference>